<evidence type="ECO:0000256" key="1">
    <source>
        <dbReference type="ARBA" id="ARBA00022857"/>
    </source>
</evidence>
<evidence type="ECO:0000313" key="4">
    <source>
        <dbReference type="EMBL" id="KAL3424250.1"/>
    </source>
</evidence>
<dbReference type="SUPFAM" id="SSF51735">
    <property type="entry name" value="NAD(P)-binding Rossmann-fold domains"/>
    <property type="match status" value="1"/>
</dbReference>
<accession>A0ABR4PLT4</accession>
<dbReference type="Gene3D" id="3.40.50.720">
    <property type="entry name" value="NAD(P)-binding Rossmann-like Domain"/>
    <property type="match status" value="1"/>
</dbReference>
<dbReference type="Pfam" id="PF05368">
    <property type="entry name" value="NmrA"/>
    <property type="match status" value="1"/>
</dbReference>
<reference evidence="4 5" key="1">
    <citation type="submission" date="2024-06" db="EMBL/GenBank/DDBJ databases">
        <title>Complete genome of Phlyctema vagabunda strain 19-DSS-EL-015.</title>
        <authorList>
            <person name="Fiorenzani C."/>
        </authorList>
    </citation>
    <scope>NUCLEOTIDE SEQUENCE [LARGE SCALE GENOMIC DNA]</scope>
    <source>
        <strain evidence="4 5">19-DSS-EL-015</strain>
    </source>
</reference>
<evidence type="ECO:0000256" key="2">
    <source>
        <dbReference type="ARBA" id="ARBA00023002"/>
    </source>
</evidence>
<dbReference type="EMBL" id="JBFCZG010000003">
    <property type="protein sequence ID" value="KAL3424250.1"/>
    <property type="molecule type" value="Genomic_DNA"/>
</dbReference>
<feature type="domain" description="NmrA-like" evidence="3">
    <location>
        <begin position="3"/>
        <end position="231"/>
    </location>
</feature>
<dbReference type="Gene3D" id="3.90.25.10">
    <property type="entry name" value="UDP-galactose 4-epimerase, domain 1"/>
    <property type="match status" value="1"/>
</dbReference>
<sequence length="303" mass="32932">MSNNILVLGLGELGSSIVDGLTAQRPPGTKITVLLRPSSISSSSPEKQEQISKLTTQDVAVLPGDIANDDANKLSELFQPYDLIISSLGFSSGRGSQLKIARAVLAAGVQRFVPWQFGVDYDAIGKGSAQDLFDEQLDVRALLRGQDATEWLIVSTGMFTSFLFEPYFGVVDTAGGVVRALGGWDNRITVTTAQDIGKLTASVVFQRDPVLKNQVVYTAGDTVSFGALAQAVGVIKKDQVWKRELWSVQKLEEDLKKDPENEICKYRVVFAKGVGVAWETETTYNSQKGIEVLGLKEWAAENL</sequence>
<keyword evidence="2" id="KW-0560">Oxidoreductase</keyword>
<evidence type="ECO:0000313" key="5">
    <source>
        <dbReference type="Proteomes" id="UP001629113"/>
    </source>
</evidence>
<dbReference type="InterPro" id="IPR051609">
    <property type="entry name" value="NmrA/Isoflavone_reductase-like"/>
</dbReference>
<keyword evidence="5" id="KW-1185">Reference proteome</keyword>
<comment type="caution">
    <text evidence="4">The sequence shown here is derived from an EMBL/GenBank/DDBJ whole genome shotgun (WGS) entry which is preliminary data.</text>
</comment>
<dbReference type="InterPro" id="IPR036291">
    <property type="entry name" value="NAD(P)-bd_dom_sf"/>
</dbReference>
<protein>
    <submittedName>
        <fullName evidence="4">Isoflavone reductase</fullName>
    </submittedName>
</protein>
<keyword evidence="1" id="KW-0521">NADP</keyword>
<evidence type="ECO:0000259" key="3">
    <source>
        <dbReference type="Pfam" id="PF05368"/>
    </source>
</evidence>
<gene>
    <name evidence="4" type="ORF">PVAG01_03531</name>
</gene>
<dbReference type="CDD" id="cd05259">
    <property type="entry name" value="PCBER_SDR_a"/>
    <property type="match status" value="1"/>
</dbReference>
<organism evidence="4 5">
    <name type="scientific">Phlyctema vagabunda</name>
    <dbReference type="NCBI Taxonomy" id="108571"/>
    <lineage>
        <taxon>Eukaryota</taxon>
        <taxon>Fungi</taxon>
        <taxon>Dikarya</taxon>
        <taxon>Ascomycota</taxon>
        <taxon>Pezizomycotina</taxon>
        <taxon>Leotiomycetes</taxon>
        <taxon>Helotiales</taxon>
        <taxon>Dermateaceae</taxon>
        <taxon>Phlyctema</taxon>
    </lineage>
</organism>
<dbReference type="InterPro" id="IPR008030">
    <property type="entry name" value="NmrA-like"/>
</dbReference>
<dbReference type="Proteomes" id="UP001629113">
    <property type="component" value="Unassembled WGS sequence"/>
</dbReference>
<dbReference type="PANTHER" id="PTHR47706">
    <property type="entry name" value="NMRA-LIKE FAMILY PROTEIN"/>
    <property type="match status" value="1"/>
</dbReference>
<dbReference type="PANTHER" id="PTHR47706:SF6">
    <property type="entry name" value="NMRA-LIKE FAMILY PROTEIN (AFU_ORTHOLOGUE AFUA_6G00280)"/>
    <property type="match status" value="1"/>
</dbReference>
<name>A0ABR4PLT4_9HELO</name>
<proteinExistence type="predicted"/>
<dbReference type="InterPro" id="IPR045312">
    <property type="entry name" value="PCBER-like"/>
</dbReference>